<dbReference type="PANTHER" id="PTHR20857:SF15">
    <property type="entry name" value="THIAMINE-PHOSPHATE SYNTHASE"/>
    <property type="match status" value="1"/>
</dbReference>
<dbReference type="AlphaFoldDB" id="A0A316MCV7"/>
<evidence type="ECO:0000259" key="3">
    <source>
        <dbReference type="Pfam" id="PF02581"/>
    </source>
</evidence>
<proteinExistence type="predicted"/>
<dbReference type="Pfam" id="PF02581">
    <property type="entry name" value="TMP-TENI"/>
    <property type="match status" value="1"/>
</dbReference>
<dbReference type="InterPro" id="IPR036206">
    <property type="entry name" value="ThiamineP_synth_sf"/>
</dbReference>
<comment type="pathway">
    <text evidence="1">Cofactor biosynthesis; thiamine diphosphate biosynthesis.</text>
</comment>
<accession>A0A316MCV7</accession>
<dbReference type="CDD" id="cd00564">
    <property type="entry name" value="TMP_TenI"/>
    <property type="match status" value="1"/>
</dbReference>
<dbReference type="GO" id="GO:0005737">
    <property type="term" value="C:cytoplasm"/>
    <property type="evidence" value="ECO:0007669"/>
    <property type="project" value="TreeGrafter"/>
</dbReference>
<evidence type="ECO:0000256" key="2">
    <source>
        <dbReference type="ARBA" id="ARBA00022977"/>
    </source>
</evidence>
<evidence type="ECO:0000313" key="5">
    <source>
        <dbReference type="Proteomes" id="UP000246114"/>
    </source>
</evidence>
<sequence>MYRILSITNRKICKNDFLYQIEKIAMAKPYGIVLREKDLSESEYEKLAIKVLNICNEYKVMCILHTYVDVALRLKHPNIHLPLHILKEQIIRNPQLLENFKVVGVSTHSVEEALEAKKLGATYITAGHIFKTDCKKGLEPRGLDYLRLTCSCVNVPVYAIGGIKSENIKTTKIAGASGACIMSGLMTAQSPKEELNKLTCNI</sequence>
<dbReference type="EMBL" id="QAMZ01000003">
    <property type="protein sequence ID" value="PWL55761.1"/>
    <property type="molecule type" value="Genomic_DNA"/>
</dbReference>
<evidence type="ECO:0000313" key="4">
    <source>
        <dbReference type="EMBL" id="PWL55761.1"/>
    </source>
</evidence>
<gene>
    <name evidence="4" type="ORF">DBY38_00265</name>
</gene>
<evidence type="ECO:0000256" key="1">
    <source>
        <dbReference type="ARBA" id="ARBA00004948"/>
    </source>
</evidence>
<dbReference type="SUPFAM" id="SSF51391">
    <property type="entry name" value="Thiamin phosphate synthase"/>
    <property type="match status" value="1"/>
</dbReference>
<dbReference type="InterPro" id="IPR013785">
    <property type="entry name" value="Aldolase_TIM"/>
</dbReference>
<name>A0A316MCV7_9CLOT</name>
<dbReference type="Gene3D" id="3.20.20.70">
    <property type="entry name" value="Aldolase class I"/>
    <property type="match status" value="1"/>
</dbReference>
<dbReference type="Proteomes" id="UP000246114">
    <property type="component" value="Unassembled WGS sequence"/>
</dbReference>
<dbReference type="GO" id="GO:0009228">
    <property type="term" value="P:thiamine biosynthetic process"/>
    <property type="evidence" value="ECO:0007669"/>
    <property type="project" value="UniProtKB-KW"/>
</dbReference>
<reference evidence="4 5" key="1">
    <citation type="submission" date="2018-03" db="EMBL/GenBank/DDBJ databases">
        <title>The uncultured portion of the human microbiome is neutrally assembled.</title>
        <authorList>
            <person name="Jeraldo P."/>
            <person name="Boardman L."/>
            <person name="White B.A."/>
            <person name="Nelson H."/>
            <person name="Goldenfeld N."/>
            <person name="Chia N."/>
        </authorList>
    </citation>
    <scope>NUCLEOTIDE SEQUENCE [LARGE SCALE GENOMIC DNA]</scope>
    <source>
        <strain evidence="4">CIM:MAG 903</strain>
    </source>
</reference>
<organism evidence="4 5">
    <name type="scientific">Clostridium cadaveris</name>
    <dbReference type="NCBI Taxonomy" id="1529"/>
    <lineage>
        <taxon>Bacteria</taxon>
        <taxon>Bacillati</taxon>
        <taxon>Bacillota</taxon>
        <taxon>Clostridia</taxon>
        <taxon>Eubacteriales</taxon>
        <taxon>Clostridiaceae</taxon>
        <taxon>Clostridium</taxon>
    </lineage>
</organism>
<comment type="caution">
    <text evidence="4">The sequence shown here is derived from an EMBL/GenBank/DDBJ whole genome shotgun (WGS) entry which is preliminary data.</text>
</comment>
<feature type="domain" description="Thiamine phosphate synthase/TenI" evidence="3">
    <location>
        <begin position="6"/>
        <end position="185"/>
    </location>
</feature>
<dbReference type="GO" id="GO:0004789">
    <property type="term" value="F:thiamine-phosphate diphosphorylase activity"/>
    <property type="evidence" value="ECO:0007669"/>
    <property type="project" value="TreeGrafter"/>
</dbReference>
<dbReference type="PANTHER" id="PTHR20857">
    <property type="entry name" value="THIAMINE-PHOSPHATE PYROPHOSPHORYLASE"/>
    <property type="match status" value="1"/>
</dbReference>
<protein>
    <submittedName>
        <fullName evidence="4">Thiamine phosphate synthase</fullName>
    </submittedName>
</protein>
<dbReference type="InterPro" id="IPR022998">
    <property type="entry name" value="ThiamineP_synth_TenI"/>
</dbReference>
<keyword evidence="2" id="KW-0784">Thiamine biosynthesis</keyword>